<name>Q7VCW8_PROMA</name>
<dbReference type="STRING" id="167539.Pro_0622"/>
<protein>
    <submittedName>
        <fullName evidence="1">Uncharacterized protein</fullName>
    </submittedName>
</protein>
<proteinExistence type="predicted"/>
<accession>Q7VCW8</accession>
<dbReference type="EMBL" id="AE017126">
    <property type="protein sequence ID" value="AAP99666.1"/>
    <property type="molecule type" value="Genomic_DNA"/>
</dbReference>
<dbReference type="HOGENOM" id="CLU_2975722_0_0_3"/>
<evidence type="ECO:0000313" key="1">
    <source>
        <dbReference type="EMBL" id="AAP99666.1"/>
    </source>
</evidence>
<keyword evidence="2" id="KW-1185">Reference proteome</keyword>
<sequence length="62" mass="6927">MLNTMTKDQLALKIALAMHKPPHAPMDSFGAYFNTYKCLSNYFQELSLEDIAGIGNRYGVSV</sequence>
<organism evidence="1 2">
    <name type="scientific">Prochlorococcus marinus (strain SARG / CCMP1375 / SS120)</name>
    <dbReference type="NCBI Taxonomy" id="167539"/>
    <lineage>
        <taxon>Bacteria</taxon>
        <taxon>Bacillati</taxon>
        <taxon>Cyanobacteriota</taxon>
        <taxon>Cyanophyceae</taxon>
        <taxon>Synechococcales</taxon>
        <taxon>Prochlorococcaceae</taxon>
        <taxon>Prochlorococcus</taxon>
    </lineage>
</organism>
<dbReference type="EnsemblBacteria" id="AAP99666">
    <property type="protein sequence ID" value="AAP99666"/>
    <property type="gene ID" value="Pro_0622"/>
</dbReference>
<evidence type="ECO:0000313" key="2">
    <source>
        <dbReference type="Proteomes" id="UP000001420"/>
    </source>
</evidence>
<reference evidence="1 2" key="1">
    <citation type="journal article" date="2003" name="Proc. Natl. Acad. Sci. U.S.A.">
        <title>Genome sequence of the cyanobacterium Prochlorococcus marinus SS120, a nearly minimal oxyphototrophic genome.</title>
        <authorList>
            <person name="Dufresne A."/>
            <person name="Salanoubat M."/>
            <person name="Partensky F."/>
            <person name="Artiguenave F."/>
            <person name="Axmann I.M."/>
            <person name="Barbe V."/>
            <person name="Duprat S."/>
            <person name="Galperin M.Y."/>
            <person name="Koonin E.V."/>
            <person name="Le Gall F."/>
            <person name="Makarova K.S."/>
            <person name="Ostrowski M."/>
            <person name="Oztas S."/>
            <person name="Robert C."/>
            <person name="Rogozin I.B."/>
            <person name="Scanlan D.J."/>
            <person name="Tandeau de Marsac N."/>
            <person name="Weissenbach J."/>
            <person name="Wincker P."/>
            <person name="Wolf Y.I."/>
            <person name="Hess W.R."/>
        </authorList>
    </citation>
    <scope>NUCLEOTIDE SEQUENCE [LARGE SCALE GENOMIC DNA]</scope>
    <source>
        <strain evidence="2">SARG / CCMP1375 / SS120</strain>
    </source>
</reference>
<dbReference type="PATRIC" id="fig|167539.5.peg.643"/>
<dbReference type="KEGG" id="pma:Pro_0622"/>
<dbReference type="eggNOG" id="ENOG503225E">
    <property type="taxonomic scope" value="Bacteria"/>
</dbReference>
<dbReference type="Proteomes" id="UP000001420">
    <property type="component" value="Chromosome"/>
</dbReference>
<gene>
    <name evidence="1" type="ordered locus">Pro_0622</name>
</gene>
<dbReference type="AlphaFoldDB" id="Q7VCW8"/>